<keyword evidence="1" id="KW-0812">Transmembrane</keyword>
<dbReference type="Pfam" id="PF00535">
    <property type="entry name" value="Glycos_transf_2"/>
    <property type="match status" value="2"/>
</dbReference>
<protein>
    <submittedName>
        <fullName evidence="3">Glycosyl transferase</fullName>
    </submittedName>
</protein>
<dbReference type="OrthoDB" id="4388730at2"/>
<dbReference type="InterPro" id="IPR050834">
    <property type="entry name" value="Glycosyltransf_2"/>
</dbReference>
<gene>
    <name evidence="3" type="ORF">C5L39_01250</name>
</gene>
<dbReference type="EMBL" id="PTJO01000001">
    <property type="protein sequence ID" value="RNE50024.1"/>
    <property type="molecule type" value="Genomic_DNA"/>
</dbReference>
<evidence type="ECO:0000256" key="1">
    <source>
        <dbReference type="SAM" id="Phobius"/>
    </source>
</evidence>
<keyword evidence="1" id="KW-0472">Membrane</keyword>
<dbReference type="Gene3D" id="3.90.550.10">
    <property type="entry name" value="Spore Coat Polysaccharide Biosynthesis Protein SpsA, Chain A"/>
    <property type="match status" value="2"/>
</dbReference>
<evidence type="ECO:0000313" key="3">
    <source>
        <dbReference type="EMBL" id="RNE50024.1"/>
    </source>
</evidence>
<evidence type="ECO:0000313" key="4">
    <source>
        <dbReference type="Proteomes" id="UP000266975"/>
    </source>
</evidence>
<feature type="domain" description="Glycosyltransferase 2-like" evidence="2">
    <location>
        <begin position="317"/>
        <end position="491"/>
    </location>
</feature>
<dbReference type="PANTHER" id="PTHR43685">
    <property type="entry name" value="GLYCOSYLTRANSFERASE"/>
    <property type="match status" value="1"/>
</dbReference>
<dbReference type="AlphaFoldDB" id="A0A3M8KBT0"/>
<dbReference type="InterPro" id="IPR029044">
    <property type="entry name" value="Nucleotide-diphossugar_trans"/>
</dbReference>
<keyword evidence="4" id="KW-1185">Reference proteome</keyword>
<reference evidence="3 4" key="1">
    <citation type="submission" date="2018-02" db="EMBL/GenBank/DDBJ databases">
        <title>Corynebacterium alimpuense sp. nov., a marine obligate actinomycete isolated from sediments of Valparaiso bay, Chile.</title>
        <authorList>
            <person name="Claverias F."/>
            <person name="Gonzales-Siles L."/>
            <person name="Salva-Serra F."/>
            <person name="Inganaes E."/>
            <person name="Molin K."/>
            <person name="Cumsille A."/>
            <person name="Undabarrena A."/>
            <person name="Couve E."/>
            <person name="Moore E.R.B."/>
            <person name="Gomila M."/>
            <person name="Camara B."/>
        </authorList>
    </citation>
    <scope>NUCLEOTIDE SEQUENCE [LARGE SCALE GENOMIC DNA]</scope>
    <source>
        <strain evidence="3 4">CCUG 69366</strain>
    </source>
</reference>
<comment type="caution">
    <text evidence="3">The sequence shown here is derived from an EMBL/GenBank/DDBJ whole genome shotgun (WGS) entry which is preliminary data.</text>
</comment>
<dbReference type="Proteomes" id="UP000266975">
    <property type="component" value="Unassembled WGS sequence"/>
</dbReference>
<dbReference type="PANTHER" id="PTHR43685:SF2">
    <property type="entry name" value="GLYCOSYLTRANSFERASE 2-LIKE DOMAIN-CONTAINING PROTEIN"/>
    <property type="match status" value="1"/>
</dbReference>
<dbReference type="SUPFAM" id="SSF53448">
    <property type="entry name" value="Nucleotide-diphospho-sugar transferases"/>
    <property type="match status" value="2"/>
</dbReference>
<accession>A0A3M8KBT0</accession>
<keyword evidence="1" id="KW-1133">Transmembrane helix</keyword>
<feature type="transmembrane region" description="Helical" evidence="1">
    <location>
        <begin position="602"/>
        <end position="624"/>
    </location>
</feature>
<proteinExistence type="predicted"/>
<keyword evidence="3" id="KW-0808">Transferase</keyword>
<sequence>MITSAPQNDTPVDVVVCTQSHQRLLLLEECVAAILAELALGQLFVVVDHNELLLDELGELYGEIDRVTVLANASERGLSGSRNTGLSTGDSPIVCFIDDDAVLRPGWYRALANAFSEKRLIGVGGLVSARFLTENHTPRSQPRWMPKAQYWALGCDYPQLPKPGAEIRNPIGAAMALRRKVLTRDSSQEFSSALGRVGEGTAGGEETELFLRLRRDLPDGIVRRISGFHVDHAVLPSRTRLSYLLRRAFGEGRSKAALSGLPHTDFSSERGHLWQTVASLNPVGLVMLLATGLGFLSGRQLCVSSGTDSSGHRPLMSVIVCTDAKGNYLADTVSSVLVNHSGPELELIIVDNSTHTGTVEKLLAPTLLLDDPRVRVVHAPEPGLSRARNVGVNAACSEILAFTDDDATVAKDWSRRIWDSFDQDTWCVTGRTTGLTTESGTGLWFEQSGGFDKGEQRRVWRLDSPEVPALFPYPAGCFGSGNNMAFRKQALIRIGGFAEELGAGRATRGGEDLDAFRSIILAGGSIVYEPQAHVVHRHRATSAALHRQMYGYGTGMAASLGRCLLDSPTHSLAILAGVPRGVRIFLDRRVHGRSPVHDRPPASLIAVEAAGYLTGFPLLLAVLVRDSYQAIKA</sequence>
<feature type="domain" description="Glycosyltransferase 2-like" evidence="2">
    <location>
        <begin position="20"/>
        <end position="182"/>
    </location>
</feature>
<organism evidence="3 4">
    <name type="scientific">Corynebacterium alimapuense</name>
    <dbReference type="NCBI Taxonomy" id="1576874"/>
    <lineage>
        <taxon>Bacteria</taxon>
        <taxon>Bacillati</taxon>
        <taxon>Actinomycetota</taxon>
        <taxon>Actinomycetes</taxon>
        <taxon>Mycobacteriales</taxon>
        <taxon>Corynebacteriaceae</taxon>
        <taxon>Corynebacterium</taxon>
    </lineage>
</organism>
<dbReference type="CDD" id="cd00761">
    <property type="entry name" value="Glyco_tranf_GTA_type"/>
    <property type="match status" value="1"/>
</dbReference>
<dbReference type="GO" id="GO:0016740">
    <property type="term" value="F:transferase activity"/>
    <property type="evidence" value="ECO:0007669"/>
    <property type="project" value="UniProtKB-KW"/>
</dbReference>
<name>A0A3M8KBT0_9CORY</name>
<dbReference type="InterPro" id="IPR001173">
    <property type="entry name" value="Glyco_trans_2-like"/>
</dbReference>
<evidence type="ECO:0000259" key="2">
    <source>
        <dbReference type="Pfam" id="PF00535"/>
    </source>
</evidence>
<dbReference type="RefSeq" id="WP_123047068.1">
    <property type="nucleotide sequence ID" value="NZ_PTJO01000001.1"/>
</dbReference>